<keyword evidence="1" id="KW-0175">Coiled coil</keyword>
<reference evidence="3 4" key="1">
    <citation type="submission" date="2008-07" db="EMBL/GenBank/DDBJ databases">
        <authorList>
            <person name="El-Sayed N."/>
            <person name="Caler E."/>
            <person name="Inman J."/>
            <person name="Amedeo P."/>
            <person name="Hass B."/>
            <person name="Wortman J."/>
        </authorList>
    </citation>
    <scope>NUCLEOTIDE SEQUENCE [LARGE SCALE GENOMIC DNA]</scope>
    <source>
        <strain evidence="4">ATCC 50983 / TXsc</strain>
    </source>
</reference>
<dbReference type="Proteomes" id="UP000007800">
    <property type="component" value="Unassembled WGS sequence"/>
</dbReference>
<gene>
    <name evidence="3" type="ORF">Pmar_PMAR022481</name>
</gene>
<proteinExistence type="predicted"/>
<evidence type="ECO:0000313" key="4">
    <source>
        <dbReference type="Proteomes" id="UP000007800"/>
    </source>
</evidence>
<accession>C5KND3</accession>
<evidence type="ECO:0000313" key="3">
    <source>
        <dbReference type="EMBL" id="EER13948.1"/>
    </source>
</evidence>
<sequence length="515" mass="56986">MATPGRFNANLLPSADDYYDNAIYEVVLSVVQSENMAVLKQQLETYRRKRTNALNAIKDLRQRMADEDLGDDEGNAETLQSLSHQWQDMNLAVKSLEDLEEYYEHLLVLGTEIVRPSRLRPPEVPSEQAQRTSPVAPPISPLGHHSAPDPGGQVLGEQGARTVLTAPFVTPMSTVGHVSAGATLPRASERRRPDSRQVSKVDLPELVEKFSLQHHLTVCKAMMVEAELGDYVQGLFEPFPNLRFSVVNRILTSLKGVGDVHSLATSTAEQQSHNWSAIRQVLLSTFAKRETLLMELRAMVGSMKYSNIDKFCAEVRKVYAMLVRLFGADNQYEIRGFVEAMVARLLASRASALISEIHNTAHLQSYTPDWPLVLPFDGVEASVLGVLNRLERQEVAARALTSKGLSASAEVAAAAIPPRPGKGGSLSSNAPTQGTAVREWCARYPADSLIKVFDLWGDALKQKIPDMLDSFAMRGRKKRFPLFRIVALPKDCDRDSLVNKLKEEGVRADVFAPFT</sequence>
<dbReference type="AlphaFoldDB" id="C5KND3"/>
<dbReference type="InParanoid" id="C5KND3"/>
<dbReference type="GeneID" id="9059665"/>
<dbReference type="RefSeq" id="XP_002782153.1">
    <property type="nucleotide sequence ID" value="XM_002782107.1"/>
</dbReference>
<dbReference type="EMBL" id="GG674604">
    <property type="protein sequence ID" value="EER13948.1"/>
    <property type="molecule type" value="Genomic_DNA"/>
</dbReference>
<name>C5KND3_PERM5</name>
<evidence type="ECO:0000256" key="2">
    <source>
        <dbReference type="SAM" id="MobiDB-lite"/>
    </source>
</evidence>
<keyword evidence="4" id="KW-1185">Reference proteome</keyword>
<dbReference type="OMA" id="IHAMVIR"/>
<protein>
    <submittedName>
        <fullName evidence="3">Uncharacterized protein</fullName>
    </submittedName>
</protein>
<organism evidence="4">
    <name type="scientific">Perkinsus marinus (strain ATCC 50983 / TXsc)</name>
    <dbReference type="NCBI Taxonomy" id="423536"/>
    <lineage>
        <taxon>Eukaryota</taxon>
        <taxon>Sar</taxon>
        <taxon>Alveolata</taxon>
        <taxon>Perkinsozoa</taxon>
        <taxon>Perkinsea</taxon>
        <taxon>Perkinsida</taxon>
        <taxon>Perkinsidae</taxon>
        <taxon>Perkinsus</taxon>
    </lineage>
</organism>
<feature type="region of interest" description="Disordered" evidence="2">
    <location>
        <begin position="118"/>
        <end position="147"/>
    </location>
</feature>
<evidence type="ECO:0000256" key="1">
    <source>
        <dbReference type="SAM" id="Coils"/>
    </source>
</evidence>
<feature type="coiled-coil region" evidence="1">
    <location>
        <begin position="36"/>
        <end position="63"/>
    </location>
</feature>